<dbReference type="InterPro" id="IPR051610">
    <property type="entry name" value="GPI/OXD"/>
</dbReference>
<dbReference type="Proteomes" id="UP000018837">
    <property type="component" value="Unassembled WGS sequence"/>
</dbReference>
<dbReference type="InterPro" id="IPR011051">
    <property type="entry name" value="RmlC_Cupin_sf"/>
</dbReference>
<gene>
    <name evidence="3" type="ORF">N425_13480</name>
</gene>
<dbReference type="GO" id="GO:0046872">
    <property type="term" value="F:metal ion binding"/>
    <property type="evidence" value="ECO:0007669"/>
    <property type="project" value="UniProtKB-KW"/>
</dbReference>
<dbReference type="PANTHER" id="PTHR35848:SF6">
    <property type="entry name" value="CUPIN TYPE-2 DOMAIN-CONTAINING PROTEIN"/>
    <property type="match status" value="1"/>
</dbReference>
<dbReference type="PATRIC" id="fig|1411148.3.peg.2264"/>
<organism evidence="3 4">
    <name type="scientific">Tannerella sp. oral taxon BU063 isolate Cell 2</name>
    <dbReference type="NCBI Taxonomy" id="1411148"/>
    <lineage>
        <taxon>Bacteria</taxon>
        <taxon>Pseudomonadati</taxon>
        <taxon>Bacteroidota</taxon>
        <taxon>Bacteroidia</taxon>
        <taxon>Bacteroidales</taxon>
        <taxon>Tannerellaceae</taxon>
        <taxon>Tannerella</taxon>
    </lineage>
</organism>
<proteinExistence type="predicted"/>
<dbReference type="EMBL" id="AYUF01000495">
    <property type="protein sequence ID" value="ETK00828.1"/>
    <property type="molecule type" value="Genomic_DNA"/>
</dbReference>
<dbReference type="Gene3D" id="2.60.120.10">
    <property type="entry name" value="Jelly Rolls"/>
    <property type="match status" value="1"/>
</dbReference>
<evidence type="ECO:0000313" key="4">
    <source>
        <dbReference type="Proteomes" id="UP000018837"/>
    </source>
</evidence>
<evidence type="ECO:0000256" key="1">
    <source>
        <dbReference type="ARBA" id="ARBA00022723"/>
    </source>
</evidence>
<dbReference type="InterPro" id="IPR013096">
    <property type="entry name" value="Cupin_2"/>
</dbReference>
<keyword evidence="1" id="KW-0479">Metal-binding</keyword>
<dbReference type="Pfam" id="PF07883">
    <property type="entry name" value="Cupin_2"/>
    <property type="match status" value="1"/>
</dbReference>
<feature type="domain" description="Cupin type-2" evidence="2">
    <location>
        <begin position="39"/>
        <end position="105"/>
    </location>
</feature>
<comment type="caution">
    <text evidence="3">The sequence shown here is derived from an EMBL/GenBank/DDBJ whole genome shotgun (WGS) entry which is preliminary data.</text>
</comment>
<name>W2C1A6_9BACT</name>
<protein>
    <submittedName>
        <fullName evidence="3">Cupin</fullName>
    </submittedName>
</protein>
<dbReference type="PANTHER" id="PTHR35848">
    <property type="entry name" value="OXALATE-BINDING PROTEIN"/>
    <property type="match status" value="1"/>
</dbReference>
<dbReference type="InterPro" id="IPR014710">
    <property type="entry name" value="RmlC-like_jellyroll"/>
</dbReference>
<evidence type="ECO:0000259" key="2">
    <source>
        <dbReference type="Pfam" id="PF07883"/>
    </source>
</evidence>
<evidence type="ECO:0000313" key="3">
    <source>
        <dbReference type="EMBL" id="ETK00828.1"/>
    </source>
</evidence>
<dbReference type="SUPFAM" id="SSF51182">
    <property type="entry name" value="RmlC-like cupins"/>
    <property type="match status" value="1"/>
</dbReference>
<sequence length="109" mass="12243">MIIDFPNIPEQRLPNFKGGEKEYIARMFFDGQNRIMYGRLEPGASIGVHTHETSSEIMYFLEGRGKVLLADGEERVAAGQCHYCPKGHTHSLVNDSDADLVFFAVVPEQ</sequence>
<reference evidence="3 4" key="1">
    <citation type="submission" date="2013-11" db="EMBL/GenBank/DDBJ databases">
        <title>Single cell genomics of uncultured Tannerella BU063 (oral taxon 286).</title>
        <authorList>
            <person name="Beall C.J."/>
            <person name="Campbell A.G."/>
            <person name="Griffen A.L."/>
            <person name="Podar M."/>
            <person name="Leys E.J."/>
        </authorList>
    </citation>
    <scope>NUCLEOTIDE SEQUENCE [LARGE SCALE GENOMIC DNA]</scope>
    <source>
        <strain evidence="3">Cell 2</strain>
    </source>
</reference>
<dbReference type="AlphaFoldDB" id="W2C1A6"/>
<accession>W2C1A6</accession>